<dbReference type="Proteomes" id="UP000324800">
    <property type="component" value="Unassembled WGS sequence"/>
</dbReference>
<protein>
    <submittedName>
        <fullName evidence="1">Uncharacterized protein</fullName>
    </submittedName>
</protein>
<evidence type="ECO:0000313" key="2">
    <source>
        <dbReference type="Proteomes" id="UP000324800"/>
    </source>
</evidence>
<dbReference type="AlphaFoldDB" id="A0A5J4TNB2"/>
<evidence type="ECO:0000313" key="1">
    <source>
        <dbReference type="EMBL" id="KAA6359479.1"/>
    </source>
</evidence>
<sequence length="213" mass="24888">MTMYFMKHGKQTKVKSDSGDEIIQIVGDPDQEPSCPRIFSLNDQIIKTDFTSTRLKALNVGIRDQNDLYDIPNEGKTLDQRLQEDFAEFVGYFSAVLQMDQIPKRINNEYRFSLFVYSNEPIHFAERIAVNLPQQRQIIARWPSKPMLNYSLMEKDVIQVKNQQKDKIVKSSFLRRKSNLVNVSVPTVSQSYLQQYFIDYQGIKDQGLFEVFQ</sequence>
<reference evidence="1 2" key="1">
    <citation type="submission" date="2019-03" db="EMBL/GenBank/DDBJ databases">
        <title>Single cell metagenomics reveals metabolic interactions within the superorganism composed of flagellate Streblomastix strix and complex community of Bacteroidetes bacteria on its surface.</title>
        <authorList>
            <person name="Treitli S.C."/>
            <person name="Kolisko M."/>
            <person name="Husnik F."/>
            <person name="Keeling P."/>
            <person name="Hampl V."/>
        </authorList>
    </citation>
    <scope>NUCLEOTIDE SEQUENCE [LARGE SCALE GENOMIC DNA]</scope>
    <source>
        <strain evidence="1">ST1C</strain>
    </source>
</reference>
<name>A0A5J4TNB2_9EUKA</name>
<gene>
    <name evidence="1" type="ORF">EZS28_044994</name>
</gene>
<proteinExistence type="predicted"/>
<organism evidence="1 2">
    <name type="scientific">Streblomastix strix</name>
    <dbReference type="NCBI Taxonomy" id="222440"/>
    <lineage>
        <taxon>Eukaryota</taxon>
        <taxon>Metamonada</taxon>
        <taxon>Preaxostyla</taxon>
        <taxon>Oxymonadida</taxon>
        <taxon>Streblomastigidae</taxon>
        <taxon>Streblomastix</taxon>
    </lineage>
</organism>
<dbReference type="EMBL" id="SNRW01028318">
    <property type="protein sequence ID" value="KAA6359479.1"/>
    <property type="molecule type" value="Genomic_DNA"/>
</dbReference>
<accession>A0A5J4TNB2</accession>
<comment type="caution">
    <text evidence="1">The sequence shown here is derived from an EMBL/GenBank/DDBJ whole genome shotgun (WGS) entry which is preliminary data.</text>
</comment>